<gene>
    <name evidence="2" type="ORF">BTJ68_10906</name>
</gene>
<dbReference type="OrthoDB" id="3644822at2759"/>
<evidence type="ECO:0000256" key="1">
    <source>
        <dbReference type="SAM" id="Phobius"/>
    </source>
</evidence>
<dbReference type="InParanoid" id="A0A1Z5T3B9"/>
<accession>A0A1Z5T3B9</accession>
<feature type="transmembrane region" description="Helical" evidence="1">
    <location>
        <begin position="20"/>
        <end position="46"/>
    </location>
</feature>
<dbReference type="Proteomes" id="UP000194280">
    <property type="component" value="Unassembled WGS sequence"/>
</dbReference>
<keyword evidence="3" id="KW-1185">Reference proteome</keyword>
<organism evidence="2 3">
    <name type="scientific">Hortaea werneckii EXF-2000</name>
    <dbReference type="NCBI Taxonomy" id="1157616"/>
    <lineage>
        <taxon>Eukaryota</taxon>
        <taxon>Fungi</taxon>
        <taxon>Dikarya</taxon>
        <taxon>Ascomycota</taxon>
        <taxon>Pezizomycotina</taxon>
        <taxon>Dothideomycetes</taxon>
        <taxon>Dothideomycetidae</taxon>
        <taxon>Mycosphaerellales</taxon>
        <taxon>Teratosphaeriaceae</taxon>
        <taxon>Hortaea</taxon>
    </lineage>
</organism>
<name>A0A1Z5T3B9_HORWE</name>
<evidence type="ECO:0000313" key="3">
    <source>
        <dbReference type="Proteomes" id="UP000194280"/>
    </source>
</evidence>
<protein>
    <submittedName>
        <fullName evidence="2">Uncharacterized protein</fullName>
    </submittedName>
</protein>
<feature type="transmembrane region" description="Helical" evidence="1">
    <location>
        <begin position="114"/>
        <end position="133"/>
    </location>
</feature>
<keyword evidence="1" id="KW-1133">Transmembrane helix</keyword>
<sequence>MASGIHPLNDTPVVAALKGLTLGSTLFIAGSMTTTSLQFLPSLVLAAQTRDYSRNRGLESGRLTPVPTPGQEKKELNLTPQAALQGKIDESAKQVGRGYKIAAMQFSLMSKTSFATIMPLEAVTVLASGFLAYHYRSIGLSASAWGKWAAVAGLVASVFPLTGIAIAPLDHKLMRMAGEEAQIEPYEDAPLDREMERDNTEKFLKSWNTFNFVRAGLVAAAGASWPEVQYVAPFVESECAHHASGICSTYKVDESTEGKEREVAIFVGCAELH</sequence>
<proteinExistence type="predicted"/>
<dbReference type="VEuPathDB" id="FungiDB:BTJ68_10906"/>
<dbReference type="EMBL" id="MUNK01000137">
    <property type="protein sequence ID" value="OTA30530.1"/>
    <property type="molecule type" value="Genomic_DNA"/>
</dbReference>
<keyword evidence="1" id="KW-0812">Transmembrane</keyword>
<keyword evidence="1" id="KW-0472">Membrane</keyword>
<feature type="transmembrane region" description="Helical" evidence="1">
    <location>
        <begin position="145"/>
        <end position="167"/>
    </location>
</feature>
<dbReference type="AlphaFoldDB" id="A0A1Z5T3B9"/>
<dbReference type="Pfam" id="PF08592">
    <property type="entry name" value="Anthrone_oxy"/>
    <property type="match status" value="1"/>
</dbReference>
<reference evidence="2 3" key="1">
    <citation type="submission" date="2017-01" db="EMBL/GenBank/DDBJ databases">
        <title>The recent genome duplication of the halophilic yeast Hortaea werneckii: insights from long-read sequencing.</title>
        <authorList>
            <person name="Sinha S."/>
            <person name="Flibotte S."/>
            <person name="Neira M."/>
            <person name="Lenassi M."/>
            <person name="Gostincar C."/>
            <person name="Stajich J.E."/>
            <person name="Nislow C.E."/>
        </authorList>
    </citation>
    <scope>NUCLEOTIDE SEQUENCE [LARGE SCALE GENOMIC DNA]</scope>
    <source>
        <strain evidence="2 3">EXF-2000</strain>
    </source>
</reference>
<dbReference type="InterPro" id="IPR013901">
    <property type="entry name" value="Anthrone_oxy"/>
</dbReference>
<evidence type="ECO:0000313" key="2">
    <source>
        <dbReference type="EMBL" id="OTA30530.1"/>
    </source>
</evidence>
<comment type="caution">
    <text evidence="2">The sequence shown here is derived from an EMBL/GenBank/DDBJ whole genome shotgun (WGS) entry which is preliminary data.</text>
</comment>